<dbReference type="Gene3D" id="3.60.20.30">
    <property type="entry name" value="(Glycosyl)asparaginase"/>
    <property type="match status" value="1"/>
</dbReference>
<evidence type="ECO:0000313" key="6">
    <source>
        <dbReference type="Proteomes" id="UP001634394"/>
    </source>
</evidence>
<comment type="similarity">
    <text evidence="1">Belongs to the Ntn-hydrolase family.</text>
</comment>
<feature type="site" description="Cleavage; by autolysis" evidence="3">
    <location>
        <begin position="218"/>
        <end position="219"/>
    </location>
</feature>
<comment type="caution">
    <text evidence="5">The sequence shown here is derived from an EMBL/GenBank/DDBJ whole genome shotgun (WGS) entry which is preliminary data.</text>
</comment>
<evidence type="ECO:0000256" key="1">
    <source>
        <dbReference type="ARBA" id="ARBA00010872"/>
    </source>
</evidence>
<reference evidence="5 6" key="1">
    <citation type="submission" date="2024-11" db="EMBL/GenBank/DDBJ databases">
        <title>Chromosome-level genome assembly of the freshwater bivalve Anodonta woodiana.</title>
        <authorList>
            <person name="Chen X."/>
        </authorList>
    </citation>
    <scope>NUCLEOTIDE SEQUENCE [LARGE SCALE GENOMIC DNA]</scope>
    <source>
        <strain evidence="5">MN2024</strain>
        <tissue evidence="5">Gills</tissue>
    </source>
</reference>
<evidence type="ECO:0000256" key="4">
    <source>
        <dbReference type="SAM" id="Coils"/>
    </source>
</evidence>
<proteinExistence type="inferred from homology"/>
<evidence type="ECO:0000313" key="5">
    <source>
        <dbReference type="EMBL" id="KAL3872921.1"/>
    </source>
</evidence>
<dbReference type="Pfam" id="PF01112">
    <property type="entry name" value="Asparaginase_2"/>
    <property type="match status" value="1"/>
</dbReference>
<dbReference type="SUPFAM" id="SSF56235">
    <property type="entry name" value="N-terminal nucleophile aminohydrolases (Ntn hydrolases)"/>
    <property type="match status" value="1"/>
</dbReference>
<dbReference type="CDD" id="cd04514">
    <property type="entry name" value="Taspase1_like"/>
    <property type="match status" value="1"/>
</dbReference>
<sequence length="394" mass="42365">MADRDILIAVHAGAGYHSLSKEVEYKEVCAKACSQAMKILKSGGSSLEAVTVAIQYLEDSPLTNAGHGSNLTLDETVECDASIMDGQSLLHGAVGALSGIQNPVCLAKKLVNVQKQGTMLLGRIPPSFLVGKGATMWAKENGISVISEDKLKSESAMKTFNDHKRRLERQEENMLCKKRKTKIPIHSNNPEQVSDLSDAKKYVDDNYSEDRPLNDIQDTVGSVCIDCHGNLAAGVSSGGISLKQPGRIGPAAVYGAGCWATNSSPTGRPGVAVVTSGTGEHLMRTLLAKSCAENMYRDEDTHRAIQQTLTKDFLESEFLSGIAKKYGGILAVKQATDSSGDSNEVDLIWSHTTESMCIAYMTSKEKRAKSLISRLSEDSKAGQSLNIQGKHFVL</sequence>
<protein>
    <submittedName>
        <fullName evidence="5">Uncharacterized protein</fullName>
    </submittedName>
</protein>
<keyword evidence="6" id="KW-1185">Reference proteome</keyword>
<dbReference type="AlphaFoldDB" id="A0ABD3WHU4"/>
<dbReference type="PANTHER" id="PTHR10188:SF8">
    <property type="entry name" value="THREONINE ASPARTASE 1"/>
    <property type="match status" value="1"/>
</dbReference>
<accession>A0ABD3WHU4</accession>
<dbReference type="EMBL" id="JBJQND010000006">
    <property type="protein sequence ID" value="KAL3872921.1"/>
    <property type="molecule type" value="Genomic_DNA"/>
</dbReference>
<keyword evidence="4" id="KW-0175">Coiled coil</keyword>
<feature type="active site" description="Nucleophile" evidence="2">
    <location>
        <position position="219"/>
    </location>
</feature>
<name>A0ABD3WHU4_SINWO</name>
<gene>
    <name evidence="5" type="ORF">ACJMK2_036096</name>
</gene>
<evidence type="ECO:0000256" key="2">
    <source>
        <dbReference type="PIRSR" id="PIRSR600246-1"/>
    </source>
</evidence>
<dbReference type="InterPro" id="IPR029055">
    <property type="entry name" value="Ntn_hydrolases_N"/>
</dbReference>
<dbReference type="InterPro" id="IPR037464">
    <property type="entry name" value="Taspase1"/>
</dbReference>
<feature type="coiled-coil region" evidence="4">
    <location>
        <begin position="153"/>
        <end position="180"/>
    </location>
</feature>
<dbReference type="Proteomes" id="UP001634394">
    <property type="component" value="Unassembled WGS sequence"/>
</dbReference>
<dbReference type="PANTHER" id="PTHR10188">
    <property type="entry name" value="L-ASPARAGINASE"/>
    <property type="match status" value="1"/>
</dbReference>
<evidence type="ECO:0000256" key="3">
    <source>
        <dbReference type="PIRSR" id="PIRSR600246-3"/>
    </source>
</evidence>
<dbReference type="InterPro" id="IPR000246">
    <property type="entry name" value="Peptidase_T2"/>
</dbReference>
<organism evidence="5 6">
    <name type="scientific">Sinanodonta woodiana</name>
    <name type="common">Chinese pond mussel</name>
    <name type="synonym">Anodonta woodiana</name>
    <dbReference type="NCBI Taxonomy" id="1069815"/>
    <lineage>
        <taxon>Eukaryota</taxon>
        <taxon>Metazoa</taxon>
        <taxon>Spiralia</taxon>
        <taxon>Lophotrochozoa</taxon>
        <taxon>Mollusca</taxon>
        <taxon>Bivalvia</taxon>
        <taxon>Autobranchia</taxon>
        <taxon>Heteroconchia</taxon>
        <taxon>Palaeoheterodonta</taxon>
        <taxon>Unionida</taxon>
        <taxon>Unionoidea</taxon>
        <taxon>Unionidae</taxon>
        <taxon>Unioninae</taxon>
        <taxon>Sinanodonta</taxon>
    </lineage>
</organism>